<gene>
    <name evidence="12" type="ORF">LV89_00475</name>
</gene>
<evidence type="ECO:0000256" key="8">
    <source>
        <dbReference type="RuleBase" id="RU004447"/>
    </source>
</evidence>
<dbReference type="PANTHER" id="PTHR43690:SF34">
    <property type="entry name" value="ZINC PROTEASE PQQL-LIKE"/>
    <property type="match status" value="1"/>
</dbReference>
<dbReference type="Proteomes" id="UP000245489">
    <property type="component" value="Unassembled WGS sequence"/>
</dbReference>
<name>A0A316EFA1_9BACT</name>
<dbReference type="PROSITE" id="PS00143">
    <property type="entry name" value="INSULINASE"/>
    <property type="match status" value="1"/>
</dbReference>
<keyword evidence="6" id="KW-0862">Zinc</keyword>
<dbReference type="SUPFAM" id="SSF63411">
    <property type="entry name" value="LuxS/MPP-like metallohydrolase"/>
    <property type="match status" value="4"/>
</dbReference>
<dbReference type="OrthoDB" id="9811314at2"/>
<comment type="caution">
    <text evidence="12">The sequence shown here is derived from an EMBL/GenBank/DDBJ whole genome shotgun (WGS) entry which is preliminary data.</text>
</comment>
<keyword evidence="4" id="KW-0479">Metal-binding</keyword>
<keyword evidence="9" id="KW-0732">Signal</keyword>
<keyword evidence="7" id="KW-0482">Metalloprotease</keyword>
<dbReference type="Pfam" id="PF05193">
    <property type="entry name" value="Peptidase_M16_C"/>
    <property type="match status" value="2"/>
</dbReference>
<evidence type="ECO:0000259" key="10">
    <source>
        <dbReference type="Pfam" id="PF00675"/>
    </source>
</evidence>
<keyword evidence="5" id="KW-0378">Hydrolase</keyword>
<dbReference type="InterPro" id="IPR001431">
    <property type="entry name" value="Pept_M16_Zn_BS"/>
</dbReference>
<evidence type="ECO:0000256" key="2">
    <source>
        <dbReference type="ARBA" id="ARBA00007261"/>
    </source>
</evidence>
<feature type="chain" id="PRO_5016396826" evidence="9">
    <location>
        <begin position="24"/>
        <end position="936"/>
    </location>
</feature>
<dbReference type="Pfam" id="PF00675">
    <property type="entry name" value="Peptidase_M16"/>
    <property type="match status" value="1"/>
</dbReference>
<protein>
    <submittedName>
        <fullName evidence="12">Zinc protease</fullName>
    </submittedName>
</protein>
<evidence type="ECO:0000313" key="12">
    <source>
        <dbReference type="EMBL" id="PWK28922.1"/>
    </source>
</evidence>
<dbReference type="GO" id="GO:0046872">
    <property type="term" value="F:metal ion binding"/>
    <property type="evidence" value="ECO:0007669"/>
    <property type="project" value="UniProtKB-KW"/>
</dbReference>
<evidence type="ECO:0000313" key="13">
    <source>
        <dbReference type="Proteomes" id="UP000245489"/>
    </source>
</evidence>
<comment type="cofactor">
    <cofactor evidence="1">
        <name>Zn(2+)</name>
        <dbReference type="ChEBI" id="CHEBI:29105"/>
    </cofactor>
</comment>
<dbReference type="InterPro" id="IPR050626">
    <property type="entry name" value="Peptidase_M16"/>
</dbReference>
<dbReference type="PANTHER" id="PTHR43690">
    <property type="entry name" value="NARDILYSIN"/>
    <property type="match status" value="1"/>
</dbReference>
<evidence type="ECO:0000256" key="6">
    <source>
        <dbReference type="ARBA" id="ARBA00022833"/>
    </source>
</evidence>
<feature type="domain" description="Peptidase M16 N-terminal" evidence="10">
    <location>
        <begin position="51"/>
        <end position="172"/>
    </location>
</feature>
<comment type="similarity">
    <text evidence="2 8">Belongs to the peptidase M16 family.</text>
</comment>
<feature type="domain" description="Peptidase M16 C-terminal" evidence="11">
    <location>
        <begin position="210"/>
        <end position="391"/>
    </location>
</feature>
<dbReference type="EMBL" id="QGGO01000002">
    <property type="protein sequence ID" value="PWK28922.1"/>
    <property type="molecule type" value="Genomic_DNA"/>
</dbReference>
<feature type="domain" description="Peptidase M16 C-terminal" evidence="11">
    <location>
        <begin position="689"/>
        <end position="866"/>
    </location>
</feature>
<evidence type="ECO:0000256" key="9">
    <source>
        <dbReference type="SAM" id="SignalP"/>
    </source>
</evidence>
<dbReference type="GO" id="GO:0004222">
    <property type="term" value="F:metalloendopeptidase activity"/>
    <property type="evidence" value="ECO:0007669"/>
    <property type="project" value="InterPro"/>
</dbReference>
<keyword evidence="13" id="KW-1185">Reference proteome</keyword>
<evidence type="ECO:0000256" key="1">
    <source>
        <dbReference type="ARBA" id="ARBA00001947"/>
    </source>
</evidence>
<evidence type="ECO:0000256" key="7">
    <source>
        <dbReference type="ARBA" id="ARBA00023049"/>
    </source>
</evidence>
<dbReference type="InterPro" id="IPR011249">
    <property type="entry name" value="Metalloenz_LuxS/M16"/>
</dbReference>
<evidence type="ECO:0000259" key="11">
    <source>
        <dbReference type="Pfam" id="PF05193"/>
    </source>
</evidence>
<reference evidence="12 13" key="1">
    <citation type="submission" date="2018-05" db="EMBL/GenBank/DDBJ databases">
        <title>Genomic Encyclopedia of Archaeal and Bacterial Type Strains, Phase II (KMG-II): from individual species to whole genera.</title>
        <authorList>
            <person name="Goeker M."/>
        </authorList>
    </citation>
    <scope>NUCLEOTIDE SEQUENCE [LARGE SCALE GENOMIC DNA]</scope>
    <source>
        <strain evidence="12 13">DSM 22214</strain>
    </source>
</reference>
<organism evidence="12 13">
    <name type="scientific">Arcicella aurantiaca</name>
    <dbReference type="NCBI Taxonomy" id="591202"/>
    <lineage>
        <taxon>Bacteria</taxon>
        <taxon>Pseudomonadati</taxon>
        <taxon>Bacteroidota</taxon>
        <taxon>Cytophagia</taxon>
        <taxon>Cytophagales</taxon>
        <taxon>Flectobacillaceae</taxon>
        <taxon>Arcicella</taxon>
    </lineage>
</organism>
<dbReference type="AlphaFoldDB" id="A0A316EFA1"/>
<feature type="signal peptide" evidence="9">
    <location>
        <begin position="1"/>
        <end position="23"/>
    </location>
</feature>
<dbReference type="GO" id="GO:0006508">
    <property type="term" value="P:proteolysis"/>
    <property type="evidence" value="ECO:0007669"/>
    <property type="project" value="UniProtKB-KW"/>
</dbReference>
<evidence type="ECO:0000256" key="4">
    <source>
        <dbReference type="ARBA" id="ARBA00022723"/>
    </source>
</evidence>
<accession>A0A316EFA1</accession>
<keyword evidence="3 12" id="KW-0645">Protease</keyword>
<dbReference type="InterPro" id="IPR011765">
    <property type="entry name" value="Pept_M16_N"/>
</dbReference>
<dbReference type="InterPro" id="IPR007863">
    <property type="entry name" value="Peptidase_M16_C"/>
</dbReference>
<proteinExistence type="inferred from homology"/>
<dbReference type="RefSeq" id="WP_109741258.1">
    <property type="nucleotide sequence ID" value="NZ_QGGO01000002.1"/>
</dbReference>
<sequence>MKKITTLVAGLALGLLSNHATFAQEDLSKMLLPMDSRVKTGVLPNGLKYYIMKNAEPKNRAQLRLAVKAGSVLENDEQQGLAHFMEHMNFNGTKNFPKNELVNFLQKSGVRFGADLNAYTSFDETVYMLPVPTDSIEVFKKGMQILEDWAHNATLDPSEIDKERGVVLEESRTGKGAQARMRDKYFPVILNNSQYAKRLPIGKDDILKNFKYDVLKQFHQDFYRPDLEAVAVVGDIDVDMVEKMIIEKFSGIKNPANEKERTKYNIPLTGGTDVAIVTDPEQPNTIIQILNKQPKRKDVTYQDRREGMVRSLFNQMLSSRIQELTQKADPPFQFGYAGYGGFLGNLDAFTSFVVAKGGNVEKGLKAILEETERAKKFGFNASELARAKTQYMVGQERAYKEKDKTDSEQMAEGLVGAFTEDENLTSPDFSYDFTKKYLEGVKLEEVNALSSTLITADNRAVILMAPEKDKATLPTEAQIREWLNTAGKNVTAYVDQTVDKPLIAKLPTGSKVTATKQIPEVGITELTFANGVKAVLKPTDFKNDEILIGAYSMGGTNLYADKDADNARLASTIASIGGLGEFSSINLRKMMTGKVARVMPYITGTSENFNGSTSPKDLETSLQLVYSYFTQPRFDGEVIKGFLANQRDALANQQKTLTPEKVYNDSLSVILSNYAPRNLPMTVERMEKIDAQRAFDIYKERYADASDFTFVLVGNFKNEEIKPLLEKYLGGLPSTKRKETFKDLGIRTPKGKIEKTLYKGTEPKARVTMVWSGDYEVTPENETQVEALSEVLEIKLIEKLREEESGVYGVGVSGSTTKIPAKRYNFRIAFQCAPENVEKLVSRTLAEIQKVKDAGAEATDIEKFKAETKRQTETQLRDNGFWLGYLQGQYQDGEDVKEVLKEDEMLKKVTVESTKAAAKKYFAENMIKVIMLPEKK</sequence>
<evidence type="ECO:0000256" key="3">
    <source>
        <dbReference type="ARBA" id="ARBA00022670"/>
    </source>
</evidence>
<evidence type="ECO:0000256" key="5">
    <source>
        <dbReference type="ARBA" id="ARBA00022801"/>
    </source>
</evidence>
<dbReference type="Gene3D" id="3.30.830.10">
    <property type="entry name" value="Metalloenzyme, LuxS/M16 peptidase-like"/>
    <property type="match status" value="4"/>
</dbReference>